<feature type="transmembrane region" description="Helical" evidence="7">
    <location>
        <begin position="150"/>
        <end position="168"/>
    </location>
</feature>
<evidence type="ECO:0000256" key="2">
    <source>
        <dbReference type="ARBA" id="ARBA00022475"/>
    </source>
</evidence>
<dbReference type="InterPro" id="IPR002293">
    <property type="entry name" value="AA/rel_permease1"/>
</dbReference>
<feature type="transmembrane region" description="Helical" evidence="7">
    <location>
        <begin position="89"/>
        <end position="113"/>
    </location>
</feature>
<dbReference type="GO" id="GO:0005886">
    <property type="term" value="C:plasma membrane"/>
    <property type="evidence" value="ECO:0007669"/>
    <property type="project" value="UniProtKB-SubCell"/>
</dbReference>
<keyword evidence="4 7" id="KW-1133">Transmembrane helix</keyword>
<name>A0A7W7I5F6_9ACTN</name>
<feature type="transmembrane region" description="Helical" evidence="7">
    <location>
        <begin position="229"/>
        <end position="249"/>
    </location>
</feature>
<feature type="compositionally biased region" description="Basic and acidic residues" evidence="6">
    <location>
        <begin position="490"/>
        <end position="502"/>
    </location>
</feature>
<evidence type="ECO:0000256" key="7">
    <source>
        <dbReference type="SAM" id="Phobius"/>
    </source>
</evidence>
<evidence type="ECO:0000256" key="6">
    <source>
        <dbReference type="SAM" id="MobiDB-lite"/>
    </source>
</evidence>
<feature type="transmembrane region" description="Helical" evidence="7">
    <location>
        <begin position="400"/>
        <end position="419"/>
    </location>
</feature>
<comment type="caution">
    <text evidence="8">The sequence shown here is derived from an EMBL/GenBank/DDBJ whole genome shotgun (WGS) entry which is preliminary data.</text>
</comment>
<keyword evidence="2" id="KW-1003">Cell membrane</keyword>
<evidence type="ECO:0000256" key="3">
    <source>
        <dbReference type="ARBA" id="ARBA00022692"/>
    </source>
</evidence>
<feature type="transmembrane region" description="Helical" evidence="7">
    <location>
        <begin position="457"/>
        <end position="478"/>
    </location>
</feature>
<proteinExistence type="predicted"/>
<dbReference type="AlphaFoldDB" id="A0A7W7I5F6"/>
<feature type="transmembrane region" description="Helical" evidence="7">
    <location>
        <begin position="195"/>
        <end position="217"/>
    </location>
</feature>
<dbReference type="RefSeq" id="WP_239087664.1">
    <property type="nucleotide sequence ID" value="NZ_BOMK01000049.1"/>
</dbReference>
<sequence length="502" mass="50787">MPPPHTLAAGRLGGMSIAFLAIAAVTPLSVVAMVVPLAYADGGPLALPLLFLGLGLLLLVFATGYVAMSRRMPHAGALYCFIARGLGRPLGIGAAWLALLAYTALQAGLYALAGAAVEPPAAVPWWAVALGCWAVVALCGLLRVTVTARLLLVLVPAEAAVILGYSLADVTQPAGGRLTWAAWDPANLSGLPRPALGILLVLVALAFAGFETTAAYAEEARGPRRAIARATYLSIVVLAVLFAAASWAMTVATGPDRIGAEAGARGPELMFDLAAARLAPWAVTLGRVVLVAGLLAAMIALHQTVSRYLFALGRERVLPPGLGRTGLRTSAPGAASLTQTVVVGLVIGGGALAGADPATAARVLGVGGGLCVLLLLIGASLAALMYLNRHPNGEGVATRLLAPGLSTVALGALAYLAFADLPALLGVPDRVVLPAVAGGTVLLGVVYGLVLRGAAPVTYASIGLGGAAVVVTPSVAVVRPVPRQRQPGAHRPERVNREELTG</sequence>
<dbReference type="PANTHER" id="PTHR42770:SF16">
    <property type="entry name" value="AMINO ACID PERMEASE"/>
    <property type="match status" value="1"/>
</dbReference>
<feature type="transmembrane region" description="Helical" evidence="7">
    <location>
        <begin position="334"/>
        <end position="354"/>
    </location>
</feature>
<keyword evidence="5 7" id="KW-0472">Membrane</keyword>
<keyword evidence="3 7" id="KW-0812">Transmembrane</keyword>
<dbReference type="EMBL" id="JACHNH010000001">
    <property type="protein sequence ID" value="MBB4766794.1"/>
    <property type="molecule type" value="Genomic_DNA"/>
</dbReference>
<dbReference type="GO" id="GO:0022857">
    <property type="term" value="F:transmembrane transporter activity"/>
    <property type="evidence" value="ECO:0007669"/>
    <property type="project" value="InterPro"/>
</dbReference>
<dbReference type="Pfam" id="PF13520">
    <property type="entry name" value="AA_permease_2"/>
    <property type="match status" value="1"/>
</dbReference>
<evidence type="ECO:0000313" key="8">
    <source>
        <dbReference type="EMBL" id="MBB4766794.1"/>
    </source>
</evidence>
<dbReference type="Proteomes" id="UP000578112">
    <property type="component" value="Unassembled WGS sequence"/>
</dbReference>
<dbReference type="InterPro" id="IPR050367">
    <property type="entry name" value="APC_superfamily"/>
</dbReference>
<feature type="transmembrane region" description="Helical" evidence="7">
    <location>
        <begin position="12"/>
        <end position="39"/>
    </location>
</feature>
<dbReference type="PIRSF" id="PIRSF006060">
    <property type="entry name" value="AA_transporter"/>
    <property type="match status" value="1"/>
</dbReference>
<comment type="subcellular location">
    <subcellularLocation>
        <location evidence="1">Cell membrane</location>
        <topology evidence="1">Multi-pass membrane protein</topology>
    </subcellularLocation>
</comment>
<feature type="transmembrane region" description="Helical" evidence="7">
    <location>
        <begin position="278"/>
        <end position="301"/>
    </location>
</feature>
<dbReference type="Gene3D" id="1.20.1740.10">
    <property type="entry name" value="Amino acid/polyamine transporter I"/>
    <property type="match status" value="1"/>
</dbReference>
<feature type="transmembrane region" description="Helical" evidence="7">
    <location>
        <begin position="125"/>
        <end position="143"/>
    </location>
</feature>
<organism evidence="8 9">
    <name type="scientific">Actinoplanes digitatis</name>
    <dbReference type="NCBI Taxonomy" id="1868"/>
    <lineage>
        <taxon>Bacteria</taxon>
        <taxon>Bacillati</taxon>
        <taxon>Actinomycetota</taxon>
        <taxon>Actinomycetes</taxon>
        <taxon>Micromonosporales</taxon>
        <taxon>Micromonosporaceae</taxon>
        <taxon>Actinoplanes</taxon>
    </lineage>
</organism>
<evidence type="ECO:0000256" key="1">
    <source>
        <dbReference type="ARBA" id="ARBA00004651"/>
    </source>
</evidence>
<feature type="transmembrane region" description="Helical" evidence="7">
    <location>
        <begin position="366"/>
        <end position="388"/>
    </location>
</feature>
<evidence type="ECO:0000256" key="5">
    <source>
        <dbReference type="ARBA" id="ARBA00023136"/>
    </source>
</evidence>
<protein>
    <submittedName>
        <fullName evidence="8">Amino acid transporter</fullName>
    </submittedName>
</protein>
<keyword evidence="9" id="KW-1185">Reference proteome</keyword>
<accession>A0A7W7I5F6</accession>
<evidence type="ECO:0000313" key="9">
    <source>
        <dbReference type="Proteomes" id="UP000578112"/>
    </source>
</evidence>
<dbReference type="PANTHER" id="PTHR42770">
    <property type="entry name" value="AMINO ACID TRANSPORTER-RELATED"/>
    <property type="match status" value="1"/>
</dbReference>
<feature type="region of interest" description="Disordered" evidence="6">
    <location>
        <begin position="482"/>
        <end position="502"/>
    </location>
</feature>
<feature type="transmembrane region" description="Helical" evidence="7">
    <location>
        <begin position="431"/>
        <end position="450"/>
    </location>
</feature>
<feature type="transmembrane region" description="Helical" evidence="7">
    <location>
        <begin position="45"/>
        <end position="68"/>
    </location>
</feature>
<evidence type="ECO:0000256" key="4">
    <source>
        <dbReference type="ARBA" id="ARBA00022989"/>
    </source>
</evidence>
<reference evidence="8 9" key="1">
    <citation type="submission" date="2020-08" db="EMBL/GenBank/DDBJ databases">
        <title>Sequencing the genomes of 1000 actinobacteria strains.</title>
        <authorList>
            <person name="Klenk H.-P."/>
        </authorList>
    </citation>
    <scope>NUCLEOTIDE SEQUENCE [LARGE SCALE GENOMIC DNA]</scope>
    <source>
        <strain evidence="8 9">DSM 43149</strain>
    </source>
</reference>
<gene>
    <name evidence="8" type="ORF">BJ971_007350</name>
</gene>